<dbReference type="Pfam" id="PF08666">
    <property type="entry name" value="SAF"/>
    <property type="match status" value="1"/>
</dbReference>
<sequence length="508" mass="58727">MINFENILNSTLEEQKKIRIWRNKKEVRKYMFNNKIISEEEHLKWLESLKRITNKEVFYIIYNNVKIGIASIDKISEEIYEFGYYLNDLVPKGKGIGKKVFYYFYLFLFHNYKKLNEIRCEVLNNNLASLNLLFFLGMKKIEERQISVNEQIFNSISLSITREEWNMNNKVFIVAEISANHGRDINIVKETIKVAKECGADAVKIQTYTPDTLTLNCNNEYFQIKDGTIWDGKILYDLYKEAYTPWEWHKEIFDYAKELNICLFSTPFDKTAVNLLESLGNPIYKIASFEINDIPLIEYAASKKKPVIISTGVATEEEIKDAIEACKKVGNYDITLLQCTSQYPAKLEDANLVMIEDLAKRFSVKSGLSDHTMGHLVATTAVAMGAKVVEKHFILNRSIGGPDSSFSMLPSEFKEMVDNIRNVEKMIGKISYEISEKKEASLKFKRSLFVSKDIKKGEVITENNIKSVRPSNGISPKFYYEIIGKKVNRDLEFGTPLLFEYIEEESNE</sequence>
<comment type="caution">
    <text evidence="2">The sequence shown here is derived from an EMBL/GenBank/DDBJ whole genome shotgun (WGS) entry which is preliminary data.</text>
</comment>
<dbReference type="PROSITE" id="PS50844">
    <property type="entry name" value="AFP_LIKE"/>
    <property type="match status" value="1"/>
</dbReference>
<dbReference type="GO" id="GO:0047444">
    <property type="term" value="F:N-acylneuraminate-9-phosphate synthase activity"/>
    <property type="evidence" value="ECO:0007669"/>
    <property type="project" value="TreeGrafter"/>
</dbReference>
<dbReference type="Pfam" id="PF13302">
    <property type="entry name" value="Acetyltransf_3"/>
    <property type="match status" value="1"/>
</dbReference>
<dbReference type="RefSeq" id="WP_005904179.1">
    <property type="nucleotide sequence ID" value="NZ_ADVK01000055.1"/>
</dbReference>
<keyword evidence="2" id="KW-0808">Transferase</keyword>
<feature type="domain" description="AFP-like" evidence="1">
    <location>
        <begin position="447"/>
        <end position="505"/>
    </location>
</feature>
<dbReference type="NCBIfam" id="TIGR03586">
    <property type="entry name" value="PseI"/>
    <property type="match status" value="1"/>
</dbReference>
<dbReference type="PANTHER" id="PTHR42966">
    <property type="entry name" value="N-ACETYLNEURAMINATE SYNTHASE"/>
    <property type="match status" value="1"/>
</dbReference>
<dbReference type="SUPFAM" id="SSF55729">
    <property type="entry name" value="Acyl-CoA N-acyltransferases (Nat)"/>
    <property type="match status" value="1"/>
</dbReference>
<dbReference type="CDD" id="cd11615">
    <property type="entry name" value="SAF_NeuB_like"/>
    <property type="match status" value="1"/>
</dbReference>
<dbReference type="InterPro" id="IPR000182">
    <property type="entry name" value="GNAT_dom"/>
</dbReference>
<dbReference type="InterPro" id="IPR020030">
    <property type="entry name" value="Pseudaminic_synth_PseI"/>
</dbReference>
<dbReference type="InterPro" id="IPR016181">
    <property type="entry name" value="Acyl_CoA_acyltransferase"/>
</dbReference>
<dbReference type="InterPro" id="IPR006190">
    <property type="entry name" value="SAF_AFP_Neu5Ac"/>
</dbReference>
<dbReference type="InterPro" id="IPR057736">
    <property type="entry name" value="SAF_PseI/NeuA/NeuB"/>
</dbReference>
<dbReference type="Gene3D" id="3.40.630.30">
    <property type="match status" value="1"/>
</dbReference>
<dbReference type="Gene3D" id="3.90.1210.10">
    <property type="entry name" value="Antifreeze-like/N-acetylneuraminic acid synthase C-terminal domain"/>
    <property type="match status" value="1"/>
</dbReference>
<dbReference type="InterPro" id="IPR013785">
    <property type="entry name" value="Aldolase_TIM"/>
</dbReference>
<dbReference type="InterPro" id="IPR013974">
    <property type="entry name" value="SAF"/>
</dbReference>
<accession>D5RFF8</accession>
<dbReference type="Pfam" id="PF03102">
    <property type="entry name" value="NeuB"/>
    <property type="match status" value="1"/>
</dbReference>
<proteinExistence type="predicted"/>
<dbReference type="Gene3D" id="3.20.20.70">
    <property type="entry name" value="Aldolase class I"/>
    <property type="match status" value="1"/>
</dbReference>
<dbReference type="AlphaFoldDB" id="D5RFF8"/>
<dbReference type="SMART" id="SM00858">
    <property type="entry name" value="SAF"/>
    <property type="match status" value="1"/>
</dbReference>
<reference evidence="2 3" key="1">
    <citation type="submission" date="2010-04" db="EMBL/GenBank/DDBJ databases">
        <authorList>
            <person name="Qin X."/>
            <person name="Bachman B."/>
            <person name="Battles P."/>
            <person name="Bell A."/>
            <person name="Bess C."/>
            <person name="Bickham C."/>
            <person name="Chaboub L."/>
            <person name="Chen D."/>
            <person name="Coyle M."/>
            <person name="Deiros D.R."/>
            <person name="Dinh H."/>
            <person name="Forbes L."/>
            <person name="Fowler G."/>
            <person name="Francisco L."/>
            <person name="Fu Q."/>
            <person name="Gubbala S."/>
            <person name="Hale W."/>
            <person name="Han Y."/>
            <person name="Hemphill L."/>
            <person name="Highlander S.K."/>
            <person name="Hirani K."/>
            <person name="Hogues M."/>
            <person name="Jackson L."/>
            <person name="Jakkamsetti A."/>
            <person name="Javaid M."/>
            <person name="Jiang H."/>
            <person name="Korchina V."/>
            <person name="Kovar C."/>
            <person name="Lara F."/>
            <person name="Lee S."/>
            <person name="Mata R."/>
            <person name="Mathew T."/>
            <person name="Moen C."/>
            <person name="Morales K."/>
            <person name="Munidasa M."/>
            <person name="Nazareth L."/>
            <person name="Ngo R."/>
            <person name="Nguyen L."/>
            <person name="Okwuonu G."/>
            <person name="Ongeri F."/>
            <person name="Patil S."/>
            <person name="Petrosino J."/>
            <person name="Pham C."/>
            <person name="Pham P."/>
            <person name="Pu L.-L."/>
            <person name="Puazo M."/>
            <person name="Raj R."/>
            <person name="Reid J."/>
            <person name="Rouhana J."/>
            <person name="Saada N."/>
            <person name="Shang Y."/>
            <person name="Simmons D."/>
            <person name="Thornton R."/>
            <person name="Warren J."/>
            <person name="Weissenberger G."/>
            <person name="Zhang J."/>
            <person name="Zhang L."/>
            <person name="Zhou C."/>
            <person name="Zhu D."/>
            <person name="Muzny D."/>
            <person name="Worley K."/>
            <person name="Gibbs R."/>
        </authorList>
    </citation>
    <scope>NUCLEOTIDE SEQUENCE [LARGE SCALE GENOMIC DNA]</scope>
    <source>
        <strain evidence="3">ATCC 23726 / VPI 4351</strain>
    </source>
</reference>
<dbReference type="InterPro" id="IPR051690">
    <property type="entry name" value="PseI-like"/>
</dbReference>
<dbReference type="EMBL" id="ADVK01000055">
    <property type="protein sequence ID" value="EFG94422.1"/>
    <property type="molecule type" value="Genomic_DNA"/>
</dbReference>
<dbReference type="EC" id="2.5.1.-" evidence="2"/>
<evidence type="ECO:0000313" key="2">
    <source>
        <dbReference type="EMBL" id="EFG94422.1"/>
    </source>
</evidence>
<evidence type="ECO:0000313" key="3">
    <source>
        <dbReference type="Proteomes" id="UP000003643"/>
    </source>
</evidence>
<name>D5RFF8_FUSN2</name>
<organism evidence="2 3">
    <name type="scientific">Fusobacterium nucleatum subsp. nucleatum (strain ATCC 23726 / VPI 4351)</name>
    <dbReference type="NCBI Taxonomy" id="525283"/>
    <lineage>
        <taxon>Bacteria</taxon>
        <taxon>Fusobacteriati</taxon>
        <taxon>Fusobacteriota</taxon>
        <taxon>Fusobacteriia</taxon>
        <taxon>Fusobacteriales</taxon>
        <taxon>Fusobacteriaceae</taxon>
        <taxon>Fusobacterium</taxon>
    </lineage>
</organism>
<dbReference type="InterPro" id="IPR036732">
    <property type="entry name" value="AFP_Neu5c_C_sf"/>
</dbReference>
<dbReference type="GO" id="GO:0016747">
    <property type="term" value="F:acyltransferase activity, transferring groups other than amino-acyl groups"/>
    <property type="evidence" value="ECO:0007669"/>
    <property type="project" value="InterPro"/>
</dbReference>
<protein>
    <submittedName>
        <fullName evidence="2">Pseudaminic acid synthase</fullName>
        <ecNumber evidence="2">2.5.1.-</ecNumber>
    </submittedName>
</protein>
<dbReference type="SUPFAM" id="SSF51569">
    <property type="entry name" value="Aldolase"/>
    <property type="match status" value="1"/>
</dbReference>
<dbReference type="GO" id="GO:0016051">
    <property type="term" value="P:carbohydrate biosynthetic process"/>
    <property type="evidence" value="ECO:0007669"/>
    <property type="project" value="InterPro"/>
</dbReference>
<dbReference type="Proteomes" id="UP000003643">
    <property type="component" value="Unassembled WGS sequence"/>
</dbReference>
<dbReference type="PANTHER" id="PTHR42966:SF2">
    <property type="entry name" value="PSEUDAMINIC ACID SYNTHASE"/>
    <property type="match status" value="1"/>
</dbReference>
<gene>
    <name evidence="2" type="primary">pseI</name>
    <name evidence="2" type="ORF">HMPREF0397_1943</name>
</gene>
<evidence type="ECO:0000259" key="1">
    <source>
        <dbReference type="PROSITE" id="PS50844"/>
    </source>
</evidence>
<dbReference type="SUPFAM" id="SSF51269">
    <property type="entry name" value="AFP III-like domain"/>
    <property type="match status" value="1"/>
</dbReference>
<dbReference type="InterPro" id="IPR013132">
    <property type="entry name" value="PseI/NeuA/B-like_N"/>
</dbReference>